<dbReference type="AlphaFoldDB" id="A0A4V6S211"/>
<proteinExistence type="predicted"/>
<keyword evidence="2" id="KW-1185">Reference proteome</keyword>
<comment type="caution">
    <text evidence="1">The sequence shown here is derived from an EMBL/GenBank/DDBJ whole genome shotgun (WGS) entry which is preliminary data.</text>
</comment>
<dbReference type="EMBL" id="SRKY01000003">
    <property type="protein sequence ID" value="THH35753.1"/>
    <property type="molecule type" value="Genomic_DNA"/>
</dbReference>
<protein>
    <submittedName>
        <fullName evidence="1">Uncharacterized protein</fullName>
    </submittedName>
</protein>
<reference evidence="1 2" key="1">
    <citation type="submission" date="2019-04" db="EMBL/GenBank/DDBJ databases">
        <title>Shimia ponticola sp. nov., isolated from seawater.</title>
        <authorList>
            <person name="Kim Y.-O."/>
            <person name="Yoon J.-H."/>
        </authorList>
    </citation>
    <scope>NUCLEOTIDE SEQUENCE [LARGE SCALE GENOMIC DNA]</scope>
    <source>
        <strain evidence="1 2">MYP11</strain>
    </source>
</reference>
<dbReference type="RefSeq" id="WP_136463223.1">
    <property type="nucleotide sequence ID" value="NZ_SRKY01000003.1"/>
</dbReference>
<sequence>MQIIIPGYAVLAKVLRPDGHAEGPGYFCAFAVRAVSQSEAEQRVQTELAAAPDTASVSIEDTRALVPGEIPDTVDFQALGARIPIQAGPSDGG</sequence>
<dbReference type="Proteomes" id="UP000306602">
    <property type="component" value="Unassembled WGS sequence"/>
</dbReference>
<name>A0A4V6S211_9RHOB</name>
<gene>
    <name evidence="1" type="ORF">E4Z66_11740</name>
</gene>
<organism evidence="1 2">
    <name type="scientific">Aliishimia ponticola</name>
    <dbReference type="NCBI Taxonomy" id="2499833"/>
    <lineage>
        <taxon>Bacteria</taxon>
        <taxon>Pseudomonadati</taxon>
        <taxon>Pseudomonadota</taxon>
        <taxon>Alphaproteobacteria</taxon>
        <taxon>Rhodobacterales</taxon>
        <taxon>Paracoccaceae</taxon>
        <taxon>Aliishimia</taxon>
    </lineage>
</organism>
<evidence type="ECO:0000313" key="2">
    <source>
        <dbReference type="Proteomes" id="UP000306602"/>
    </source>
</evidence>
<accession>A0A4V6S211</accession>
<evidence type="ECO:0000313" key="1">
    <source>
        <dbReference type="EMBL" id="THH35753.1"/>
    </source>
</evidence>